<feature type="repeat" description="NHL" evidence="2">
    <location>
        <begin position="44"/>
        <end position="82"/>
    </location>
</feature>
<dbReference type="PANTHER" id="PTHR24104:SF25">
    <property type="entry name" value="PROTEIN LIN-41"/>
    <property type="match status" value="1"/>
</dbReference>
<evidence type="ECO:0000313" key="4">
    <source>
        <dbReference type="EMBL" id="MCH4562420.1"/>
    </source>
</evidence>
<evidence type="ECO:0000256" key="3">
    <source>
        <dbReference type="SAM" id="SignalP"/>
    </source>
</evidence>
<dbReference type="PROSITE" id="PS51125">
    <property type="entry name" value="NHL"/>
    <property type="match status" value="3"/>
</dbReference>
<sequence length="328" mass="35218">MQAKRFLKVGAIVTGLVAVAAMASYAAFVPREKGPGHEFVGAWGSQGKEPGQFDDPTGVAVTADEVFVADARNGRIQVFDHEGQFKREFGTPGDAPGELGRPMNLTIHEEKLYVPEYMNDRIQVFSLAGEPLDIIGGPGEGPGEFDAPGGVAVAASGDLFVADFYNQRVQQLGANGEFIRQWGTTGETGRGAGEFTYPTDVALATDETLYVADGYGNRVQVFDADGEFLRKWGGPFAIGLYGPFNGWLTTVTGIATGPEGRVLSADFYNDRVQVFTAEGRFLNTFGETGNGPGQLHHAIALDVAPDGTVFVADFQNNRIEKWRPVDVK</sequence>
<protein>
    <submittedName>
        <fullName evidence="4">6-bladed beta-propeller</fullName>
    </submittedName>
</protein>
<dbReference type="InterPro" id="IPR011042">
    <property type="entry name" value="6-blade_b-propeller_TolB-like"/>
</dbReference>
<evidence type="ECO:0000256" key="2">
    <source>
        <dbReference type="PROSITE-ProRule" id="PRU00504"/>
    </source>
</evidence>
<dbReference type="RefSeq" id="WP_240567247.1">
    <property type="nucleotide sequence ID" value="NZ_JAKVPY010000004.1"/>
</dbReference>
<feature type="repeat" description="NHL" evidence="2">
    <location>
        <begin position="132"/>
        <end position="175"/>
    </location>
</feature>
<keyword evidence="1" id="KW-0677">Repeat</keyword>
<dbReference type="InterPro" id="IPR050952">
    <property type="entry name" value="TRIM-NHL_E3_ligases"/>
</dbReference>
<feature type="signal peptide" evidence="3">
    <location>
        <begin position="1"/>
        <end position="26"/>
    </location>
</feature>
<evidence type="ECO:0000313" key="5">
    <source>
        <dbReference type="Proteomes" id="UP001202117"/>
    </source>
</evidence>
<dbReference type="CDD" id="cd14956">
    <property type="entry name" value="NHL_like_3"/>
    <property type="match status" value="1"/>
</dbReference>
<dbReference type="InterPro" id="IPR001258">
    <property type="entry name" value="NHL_repeat"/>
</dbReference>
<feature type="repeat" description="NHL" evidence="2">
    <location>
        <begin position="186"/>
        <end position="225"/>
    </location>
</feature>
<dbReference type="Gene3D" id="2.120.10.30">
    <property type="entry name" value="TolB, C-terminal domain"/>
    <property type="match status" value="3"/>
</dbReference>
<accession>A0ABS9RRH6</accession>
<comment type="caution">
    <text evidence="4">The sequence shown here is derived from an EMBL/GenBank/DDBJ whole genome shotgun (WGS) entry which is preliminary data.</text>
</comment>
<proteinExistence type="predicted"/>
<dbReference type="EMBL" id="JAKVPY010000004">
    <property type="protein sequence ID" value="MCH4562420.1"/>
    <property type="molecule type" value="Genomic_DNA"/>
</dbReference>
<keyword evidence="3" id="KW-0732">Signal</keyword>
<dbReference type="Pfam" id="PF01436">
    <property type="entry name" value="NHL"/>
    <property type="match status" value="3"/>
</dbReference>
<reference evidence="4 5" key="1">
    <citation type="submission" date="2022-02" db="EMBL/GenBank/DDBJ databases">
        <title>Halomonas fukangensis sp. nov., a halophilic bacterium isolated from a bulk soil of Kalidium foliatum at Fukang.</title>
        <authorList>
            <person name="Huang Y."/>
        </authorList>
    </citation>
    <scope>NUCLEOTIDE SEQUENCE [LARGE SCALE GENOMIC DNA]</scope>
    <source>
        <strain evidence="4 5">EGI 63088</strain>
    </source>
</reference>
<name>A0ABS9RRH6_9GAMM</name>
<evidence type="ECO:0000256" key="1">
    <source>
        <dbReference type="ARBA" id="ARBA00022737"/>
    </source>
</evidence>
<organism evidence="4 5">
    <name type="scientific">Halomonas flagellata</name>
    <dbReference type="NCBI Taxonomy" id="2920385"/>
    <lineage>
        <taxon>Bacteria</taxon>
        <taxon>Pseudomonadati</taxon>
        <taxon>Pseudomonadota</taxon>
        <taxon>Gammaproteobacteria</taxon>
        <taxon>Oceanospirillales</taxon>
        <taxon>Halomonadaceae</taxon>
        <taxon>Halomonas</taxon>
    </lineage>
</organism>
<gene>
    <name evidence="4" type="ORF">MKP05_04630</name>
</gene>
<feature type="chain" id="PRO_5046393219" evidence="3">
    <location>
        <begin position="27"/>
        <end position="328"/>
    </location>
</feature>
<dbReference type="SUPFAM" id="SSF101898">
    <property type="entry name" value="NHL repeat"/>
    <property type="match status" value="1"/>
</dbReference>
<dbReference type="PANTHER" id="PTHR24104">
    <property type="entry name" value="E3 UBIQUITIN-PROTEIN LIGASE NHLRC1-RELATED"/>
    <property type="match status" value="1"/>
</dbReference>
<dbReference type="Proteomes" id="UP001202117">
    <property type="component" value="Unassembled WGS sequence"/>
</dbReference>
<keyword evidence="5" id="KW-1185">Reference proteome</keyword>